<accession>A0A0G3M2Q3</accession>
<evidence type="ECO:0000313" key="2">
    <source>
        <dbReference type="Proteomes" id="UP000035213"/>
    </source>
</evidence>
<reference evidence="1 2" key="1">
    <citation type="submission" date="2014-11" db="EMBL/GenBank/DDBJ databases">
        <authorList>
            <person name="Park G.-S."/>
            <person name="Hong S.-J."/>
            <person name="Jung B.K."/>
            <person name="Khan A.R."/>
            <person name="Kwak Y."/>
            <person name="Shin J.-H."/>
        </authorList>
    </citation>
    <scope>NUCLEOTIDE SEQUENCE [LARGE SCALE GENOMIC DNA]</scope>
    <source>
        <strain evidence="1 2">DSM 27622</strain>
    </source>
</reference>
<sequence>MITMDIQAKNKFADWVYNRFVENYKNQNIVEAFIFLDVLSRYQMFAMEVRKLSDQRRHIKELYRDIHKALKDGTAHKLFLTGEEGTAEFNREMKAYEDFLRQEGFSEEKITEFVSNRKMNYYGN</sequence>
<dbReference type="Proteomes" id="UP000035213">
    <property type="component" value="Chromosome"/>
</dbReference>
<gene>
    <name evidence="1" type="ORF">OK18_00375</name>
</gene>
<dbReference type="EMBL" id="CP009928">
    <property type="protein sequence ID" value="AKK71297.1"/>
    <property type="molecule type" value="Genomic_DNA"/>
</dbReference>
<dbReference type="STRING" id="1324352.OK18_00375"/>
<evidence type="ECO:0000313" key="1">
    <source>
        <dbReference type="EMBL" id="AKK71297.1"/>
    </source>
</evidence>
<dbReference type="AlphaFoldDB" id="A0A0G3M2Q3"/>
<proteinExistence type="predicted"/>
<dbReference type="PATRIC" id="fig|1324352.5.peg.82"/>
<name>A0A0G3M2Q3_CHRGL</name>
<dbReference type="KEGG" id="cgn:OK18_00375"/>
<organism evidence="1 2">
    <name type="scientific">Chryseobacterium gallinarum</name>
    <dbReference type="NCBI Taxonomy" id="1324352"/>
    <lineage>
        <taxon>Bacteria</taxon>
        <taxon>Pseudomonadati</taxon>
        <taxon>Bacteroidota</taxon>
        <taxon>Flavobacteriia</taxon>
        <taxon>Flavobacteriales</taxon>
        <taxon>Weeksellaceae</taxon>
        <taxon>Chryseobacterium group</taxon>
        <taxon>Chryseobacterium</taxon>
    </lineage>
</organism>
<protein>
    <submittedName>
        <fullName evidence="1">Uncharacterized protein</fullName>
    </submittedName>
</protein>